<evidence type="ECO:0000256" key="1">
    <source>
        <dbReference type="SAM" id="MobiDB-lite"/>
    </source>
</evidence>
<proteinExistence type="predicted"/>
<reference evidence="2 3" key="1">
    <citation type="submission" date="2015-01" db="EMBL/GenBank/DDBJ databases">
        <title>Evolution of Trichinella species and genotypes.</title>
        <authorList>
            <person name="Korhonen P.K."/>
            <person name="Edoardo P."/>
            <person name="Giuseppe L.R."/>
            <person name="Gasser R.B."/>
        </authorList>
    </citation>
    <scope>NUCLEOTIDE SEQUENCE [LARGE SCALE GENOMIC DNA]</scope>
    <source>
        <strain evidence="2">ISS2496</strain>
    </source>
</reference>
<feature type="non-terminal residue" evidence="2">
    <location>
        <position position="1"/>
    </location>
</feature>
<evidence type="ECO:0000313" key="2">
    <source>
        <dbReference type="EMBL" id="KRX62600.1"/>
    </source>
</evidence>
<feature type="non-terminal residue" evidence="2">
    <location>
        <position position="37"/>
    </location>
</feature>
<evidence type="ECO:0000313" key="3">
    <source>
        <dbReference type="Proteomes" id="UP000054783"/>
    </source>
</evidence>
<dbReference type="EMBL" id="JYDQ01006106">
    <property type="protein sequence ID" value="KRX62600.1"/>
    <property type="molecule type" value="Genomic_DNA"/>
</dbReference>
<gene>
    <name evidence="2" type="ORF">T12_2072</name>
</gene>
<keyword evidence="3" id="KW-1185">Reference proteome</keyword>
<sequence>LVCPTRPKAEARSCLTNERSEAVSRRQVTRFPGPCSP</sequence>
<protein>
    <submittedName>
        <fullName evidence="2">Uncharacterized protein</fullName>
    </submittedName>
</protein>
<dbReference type="Proteomes" id="UP000054783">
    <property type="component" value="Unassembled WGS sequence"/>
</dbReference>
<organism evidence="2 3">
    <name type="scientific">Trichinella patagoniensis</name>
    <dbReference type="NCBI Taxonomy" id="990121"/>
    <lineage>
        <taxon>Eukaryota</taxon>
        <taxon>Metazoa</taxon>
        <taxon>Ecdysozoa</taxon>
        <taxon>Nematoda</taxon>
        <taxon>Enoplea</taxon>
        <taxon>Dorylaimia</taxon>
        <taxon>Trichinellida</taxon>
        <taxon>Trichinellidae</taxon>
        <taxon>Trichinella</taxon>
    </lineage>
</organism>
<dbReference type="AlphaFoldDB" id="A0A0V0VGI5"/>
<accession>A0A0V0VGI5</accession>
<comment type="caution">
    <text evidence="2">The sequence shown here is derived from an EMBL/GenBank/DDBJ whole genome shotgun (WGS) entry which is preliminary data.</text>
</comment>
<feature type="region of interest" description="Disordered" evidence="1">
    <location>
        <begin position="14"/>
        <end position="37"/>
    </location>
</feature>
<name>A0A0V0VGI5_9BILA</name>